<keyword evidence="1" id="KW-0812">Transmembrane</keyword>
<keyword evidence="1" id="KW-0472">Membrane</keyword>
<keyword evidence="1" id="KW-1133">Transmembrane helix</keyword>
<dbReference type="EMBL" id="KN833086">
    <property type="protein sequence ID" value="KIM73298.1"/>
    <property type="molecule type" value="Genomic_DNA"/>
</dbReference>
<dbReference type="HOGENOM" id="CLU_1835899_0_0_1"/>
<feature type="transmembrane region" description="Helical" evidence="1">
    <location>
        <begin position="75"/>
        <end position="99"/>
    </location>
</feature>
<keyword evidence="3" id="KW-1185">Reference proteome</keyword>
<evidence type="ECO:0000256" key="1">
    <source>
        <dbReference type="SAM" id="Phobius"/>
    </source>
</evidence>
<protein>
    <submittedName>
        <fullName evidence="2">Uncharacterized protein</fullName>
    </submittedName>
</protein>
<evidence type="ECO:0000313" key="3">
    <source>
        <dbReference type="Proteomes" id="UP000054166"/>
    </source>
</evidence>
<organism evidence="2 3">
    <name type="scientific">Piloderma croceum (strain F 1598)</name>
    <dbReference type="NCBI Taxonomy" id="765440"/>
    <lineage>
        <taxon>Eukaryota</taxon>
        <taxon>Fungi</taxon>
        <taxon>Dikarya</taxon>
        <taxon>Basidiomycota</taxon>
        <taxon>Agaricomycotina</taxon>
        <taxon>Agaricomycetes</taxon>
        <taxon>Agaricomycetidae</taxon>
        <taxon>Atheliales</taxon>
        <taxon>Atheliaceae</taxon>
        <taxon>Piloderma</taxon>
    </lineage>
</organism>
<name>A0A0C3AHK4_PILCF</name>
<dbReference type="Proteomes" id="UP000054166">
    <property type="component" value="Unassembled WGS sequence"/>
</dbReference>
<sequence length="140" mass="15394">MAHTSTSSPAVSPAVTITLTALDKSTVVERIEVTHALRVIALKPSVRTSTRSKFLDRTEDLVIGTWVVNKYVDRISLFVAARLGVVVVLSTVSILRLAVPATKCTVDKILFTNLSQCVNNNYHACLVVRKTCMRELRVVN</sequence>
<dbReference type="InParanoid" id="A0A0C3AHK4"/>
<reference evidence="3" key="2">
    <citation type="submission" date="2015-01" db="EMBL/GenBank/DDBJ databases">
        <title>Evolutionary Origins and Diversification of the Mycorrhizal Mutualists.</title>
        <authorList>
            <consortium name="DOE Joint Genome Institute"/>
            <consortium name="Mycorrhizal Genomics Consortium"/>
            <person name="Kohler A."/>
            <person name="Kuo A."/>
            <person name="Nagy L.G."/>
            <person name="Floudas D."/>
            <person name="Copeland A."/>
            <person name="Barry K.W."/>
            <person name="Cichocki N."/>
            <person name="Veneault-Fourrey C."/>
            <person name="LaButti K."/>
            <person name="Lindquist E.A."/>
            <person name="Lipzen A."/>
            <person name="Lundell T."/>
            <person name="Morin E."/>
            <person name="Murat C."/>
            <person name="Riley R."/>
            <person name="Ohm R."/>
            <person name="Sun H."/>
            <person name="Tunlid A."/>
            <person name="Henrissat B."/>
            <person name="Grigoriev I.V."/>
            <person name="Hibbett D.S."/>
            <person name="Martin F."/>
        </authorList>
    </citation>
    <scope>NUCLEOTIDE SEQUENCE [LARGE SCALE GENOMIC DNA]</scope>
    <source>
        <strain evidence="3">F 1598</strain>
    </source>
</reference>
<proteinExistence type="predicted"/>
<reference evidence="2 3" key="1">
    <citation type="submission" date="2014-04" db="EMBL/GenBank/DDBJ databases">
        <authorList>
            <consortium name="DOE Joint Genome Institute"/>
            <person name="Kuo A."/>
            <person name="Tarkka M."/>
            <person name="Buscot F."/>
            <person name="Kohler A."/>
            <person name="Nagy L.G."/>
            <person name="Floudas D."/>
            <person name="Copeland A."/>
            <person name="Barry K.W."/>
            <person name="Cichocki N."/>
            <person name="Veneault-Fourrey C."/>
            <person name="LaButti K."/>
            <person name="Lindquist E.A."/>
            <person name="Lipzen A."/>
            <person name="Lundell T."/>
            <person name="Morin E."/>
            <person name="Murat C."/>
            <person name="Sun H."/>
            <person name="Tunlid A."/>
            <person name="Henrissat B."/>
            <person name="Grigoriev I.V."/>
            <person name="Hibbett D.S."/>
            <person name="Martin F."/>
            <person name="Nordberg H.P."/>
            <person name="Cantor M.N."/>
            <person name="Hua S.X."/>
        </authorList>
    </citation>
    <scope>NUCLEOTIDE SEQUENCE [LARGE SCALE GENOMIC DNA]</scope>
    <source>
        <strain evidence="2 3">F 1598</strain>
    </source>
</reference>
<evidence type="ECO:0000313" key="2">
    <source>
        <dbReference type="EMBL" id="KIM73298.1"/>
    </source>
</evidence>
<accession>A0A0C3AHK4</accession>
<dbReference type="AlphaFoldDB" id="A0A0C3AHK4"/>
<gene>
    <name evidence="2" type="ORF">PILCRDRAFT_729698</name>
</gene>